<dbReference type="SUPFAM" id="SSF51556">
    <property type="entry name" value="Metallo-dependent hydrolases"/>
    <property type="match status" value="1"/>
</dbReference>
<dbReference type="EMBL" id="CP039690">
    <property type="protein sequence ID" value="QCI64555.1"/>
    <property type="molecule type" value="Genomic_DNA"/>
</dbReference>
<dbReference type="RefSeq" id="WP_136960008.1">
    <property type="nucleotide sequence ID" value="NZ_CP039690.1"/>
</dbReference>
<organism evidence="3 4">
    <name type="scientific">Phreatobacter stygius</name>
    <dbReference type="NCBI Taxonomy" id="1940610"/>
    <lineage>
        <taxon>Bacteria</taxon>
        <taxon>Pseudomonadati</taxon>
        <taxon>Pseudomonadota</taxon>
        <taxon>Alphaproteobacteria</taxon>
        <taxon>Hyphomicrobiales</taxon>
        <taxon>Phreatobacteraceae</taxon>
        <taxon>Phreatobacter</taxon>
    </lineage>
</organism>
<evidence type="ECO:0000313" key="3">
    <source>
        <dbReference type="EMBL" id="QCI64555.1"/>
    </source>
</evidence>
<dbReference type="KEGG" id="pstg:E8M01_10120"/>
<protein>
    <recommendedName>
        <fullName evidence="2">Amidohydrolase-related domain-containing protein</fullName>
    </recommendedName>
</protein>
<sequence>MKRTLIECGWLVTMDEAIGDHRNARVLVEGSRILAAGKGIEAEADEVIDARDKIVMPGLIDAHVHTWQTGLRAIGSEWLGPDYHANIHANLATRYGPDDNYIGNLIGALSKIDSGTTTILDWCHNLTSLHHAERSVDGLEESGIRAVFAHGTAKPPTKPGELPYTHVPHPRDRIEALRNGRFASDDRLVTLAMAVLGPHWGTYEVAEQDLRLARELNLLSSSHATRKIPDQVAPGGYKRLVEAGLIGPDHNLVHGNYIEDDELKALVEAGASVTGTVLVELHGHAAEPVTLRVRNFGGMPSIGIDVEPIVTGEMFREMQAALLHARWASLRDNAAAGKPPFKTIPIKSREALAWATIGNARAIGLEDQIGSLTPGKKADIVMLRANDLNLFPVHDPLLSIVEQASAGNVDTVMIDGVIRKQAGRRVFPDDVLAKRKVELVASVERVMRDGSFTMKAA</sequence>
<proteinExistence type="inferred from homology"/>
<reference evidence="3 4" key="1">
    <citation type="submission" date="2019-04" db="EMBL/GenBank/DDBJ databases">
        <title>Phreatobacter aquaticus sp. nov.</title>
        <authorList>
            <person name="Choi A."/>
        </authorList>
    </citation>
    <scope>NUCLEOTIDE SEQUENCE [LARGE SCALE GENOMIC DNA]</scope>
    <source>
        <strain evidence="3 4">KCTC 52518</strain>
    </source>
</reference>
<keyword evidence="4" id="KW-1185">Reference proteome</keyword>
<dbReference type="OrthoDB" id="9782972at2"/>
<dbReference type="InterPro" id="IPR050287">
    <property type="entry name" value="MTA/SAH_deaminase"/>
</dbReference>
<dbReference type="AlphaFoldDB" id="A0A4D7AYT2"/>
<evidence type="ECO:0000313" key="4">
    <source>
        <dbReference type="Proteomes" id="UP000298781"/>
    </source>
</evidence>
<evidence type="ECO:0000256" key="1">
    <source>
        <dbReference type="ARBA" id="ARBA00006745"/>
    </source>
</evidence>
<dbReference type="InterPro" id="IPR011059">
    <property type="entry name" value="Metal-dep_hydrolase_composite"/>
</dbReference>
<dbReference type="SUPFAM" id="SSF51338">
    <property type="entry name" value="Composite domain of metallo-dependent hydrolases"/>
    <property type="match status" value="1"/>
</dbReference>
<dbReference type="Gene3D" id="2.30.40.10">
    <property type="entry name" value="Urease, subunit C, domain 1"/>
    <property type="match status" value="1"/>
</dbReference>
<evidence type="ECO:0000259" key="2">
    <source>
        <dbReference type="Pfam" id="PF01979"/>
    </source>
</evidence>
<dbReference type="Proteomes" id="UP000298781">
    <property type="component" value="Chromosome"/>
</dbReference>
<dbReference type="Pfam" id="PF01979">
    <property type="entry name" value="Amidohydro_1"/>
    <property type="match status" value="1"/>
</dbReference>
<dbReference type="PANTHER" id="PTHR43794">
    <property type="entry name" value="AMINOHYDROLASE SSNA-RELATED"/>
    <property type="match status" value="1"/>
</dbReference>
<dbReference type="InterPro" id="IPR032466">
    <property type="entry name" value="Metal_Hydrolase"/>
</dbReference>
<dbReference type="GO" id="GO:0016810">
    <property type="term" value="F:hydrolase activity, acting on carbon-nitrogen (but not peptide) bonds"/>
    <property type="evidence" value="ECO:0007669"/>
    <property type="project" value="InterPro"/>
</dbReference>
<dbReference type="InterPro" id="IPR006680">
    <property type="entry name" value="Amidohydro-rel"/>
</dbReference>
<gene>
    <name evidence="3" type="ORF">E8M01_10120</name>
</gene>
<dbReference type="Gene3D" id="3.20.20.140">
    <property type="entry name" value="Metal-dependent hydrolases"/>
    <property type="match status" value="1"/>
</dbReference>
<feature type="domain" description="Amidohydrolase-related" evidence="2">
    <location>
        <begin position="54"/>
        <end position="418"/>
    </location>
</feature>
<comment type="similarity">
    <text evidence="1">Belongs to the metallo-dependent hydrolases superfamily. ATZ/TRZ family.</text>
</comment>
<accession>A0A4D7AYT2</accession>
<name>A0A4D7AYT2_9HYPH</name>
<dbReference type="NCBIfam" id="NF006056">
    <property type="entry name" value="PRK08204.1"/>
    <property type="match status" value="1"/>
</dbReference>
<dbReference type="PANTHER" id="PTHR43794:SF5">
    <property type="entry name" value="CHLOROHYDROLASE FAMILY PROTEIN"/>
    <property type="match status" value="1"/>
</dbReference>